<evidence type="ECO:0000313" key="2">
    <source>
        <dbReference type="Proteomes" id="UP001152795"/>
    </source>
</evidence>
<keyword evidence="2" id="KW-1185">Reference proteome</keyword>
<sequence length="63" mass="6969">VGYRSSTSYGYYYSSNVKGVAVTYHSNYDITIEGPVYPDEGNQIVIYAIGTARADITFKYTPA</sequence>
<dbReference type="EMBL" id="CACRXK020004337">
    <property type="protein sequence ID" value="CAB4002387.1"/>
    <property type="molecule type" value="Genomic_DNA"/>
</dbReference>
<dbReference type="Proteomes" id="UP001152795">
    <property type="component" value="Unassembled WGS sequence"/>
</dbReference>
<evidence type="ECO:0000313" key="1">
    <source>
        <dbReference type="EMBL" id="CAB4002387.1"/>
    </source>
</evidence>
<feature type="non-terminal residue" evidence="1">
    <location>
        <position position="63"/>
    </location>
</feature>
<proteinExistence type="predicted"/>
<gene>
    <name evidence="1" type="ORF">PACLA_8A088803</name>
</gene>
<organism evidence="1 2">
    <name type="scientific">Paramuricea clavata</name>
    <name type="common">Red gorgonian</name>
    <name type="synonym">Violescent sea-whip</name>
    <dbReference type="NCBI Taxonomy" id="317549"/>
    <lineage>
        <taxon>Eukaryota</taxon>
        <taxon>Metazoa</taxon>
        <taxon>Cnidaria</taxon>
        <taxon>Anthozoa</taxon>
        <taxon>Octocorallia</taxon>
        <taxon>Malacalcyonacea</taxon>
        <taxon>Plexauridae</taxon>
        <taxon>Paramuricea</taxon>
    </lineage>
</organism>
<accession>A0A7D9IBS0</accession>
<reference evidence="1" key="1">
    <citation type="submission" date="2020-04" db="EMBL/GenBank/DDBJ databases">
        <authorList>
            <person name="Alioto T."/>
            <person name="Alioto T."/>
            <person name="Gomez Garrido J."/>
        </authorList>
    </citation>
    <scope>NUCLEOTIDE SEQUENCE</scope>
    <source>
        <strain evidence="1">A484AB</strain>
    </source>
</reference>
<protein>
    <submittedName>
        <fullName evidence="1">Uncharacterized protein</fullName>
    </submittedName>
</protein>
<comment type="caution">
    <text evidence="1">The sequence shown here is derived from an EMBL/GenBank/DDBJ whole genome shotgun (WGS) entry which is preliminary data.</text>
</comment>
<dbReference type="AlphaFoldDB" id="A0A7D9IBS0"/>
<name>A0A7D9IBS0_PARCT</name>